<dbReference type="HOGENOM" id="CLU_2905078_0_0_1"/>
<dbReference type="EMBL" id="KN832043">
    <property type="protein sequence ID" value="KIN96664.1"/>
    <property type="molecule type" value="Genomic_DNA"/>
</dbReference>
<keyword evidence="2" id="KW-1185">Reference proteome</keyword>
<evidence type="ECO:0000313" key="2">
    <source>
        <dbReference type="Proteomes" id="UP000054217"/>
    </source>
</evidence>
<dbReference type="AlphaFoldDB" id="A0A0C3N6H2"/>
<proteinExistence type="predicted"/>
<sequence>MPLGTADLIAIFKTWNNAQDIRNETHIPVGGTPDKKVVLEGLKPQMALSGGFDLVNTLYSSD</sequence>
<reference evidence="1 2" key="1">
    <citation type="submission" date="2014-04" db="EMBL/GenBank/DDBJ databases">
        <authorList>
            <consortium name="DOE Joint Genome Institute"/>
            <person name="Kuo A."/>
            <person name="Kohler A."/>
            <person name="Costa M.D."/>
            <person name="Nagy L.G."/>
            <person name="Floudas D."/>
            <person name="Copeland A."/>
            <person name="Barry K.W."/>
            <person name="Cichocki N."/>
            <person name="Veneault-Fourrey C."/>
            <person name="LaButti K."/>
            <person name="Lindquist E.A."/>
            <person name="Lipzen A."/>
            <person name="Lundell T."/>
            <person name="Morin E."/>
            <person name="Murat C."/>
            <person name="Sun H."/>
            <person name="Tunlid A."/>
            <person name="Henrissat B."/>
            <person name="Grigoriev I.V."/>
            <person name="Hibbett D.S."/>
            <person name="Martin F."/>
            <person name="Nordberg H.P."/>
            <person name="Cantor M.N."/>
            <person name="Hua S.X."/>
        </authorList>
    </citation>
    <scope>NUCLEOTIDE SEQUENCE [LARGE SCALE GENOMIC DNA]</scope>
    <source>
        <strain evidence="1 2">Marx 270</strain>
    </source>
</reference>
<accession>A0A0C3N6H2</accession>
<protein>
    <submittedName>
        <fullName evidence="1">Uncharacterized protein</fullName>
    </submittedName>
</protein>
<gene>
    <name evidence="1" type="ORF">M404DRAFT_1006695</name>
</gene>
<evidence type="ECO:0000313" key="1">
    <source>
        <dbReference type="EMBL" id="KIN96664.1"/>
    </source>
</evidence>
<dbReference type="InParanoid" id="A0A0C3N6H2"/>
<organism evidence="1 2">
    <name type="scientific">Pisolithus tinctorius Marx 270</name>
    <dbReference type="NCBI Taxonomy" id="870435"/>
    <lineage>
        <taxon>Eukaryota</taxon>
        <taxon>Fungi</taxon>
        <taxon>Dikarya</taxon>
        <taxon>Basidiomycota</taxon>
        <taxon>Agaricomycotina</taxon>
        <taxon>Agaricomycetes</taxon>
        <taxon>Agaricomycetidae</taxon>
        <taxon>Boletales</taxon>
        <taxon>Sclerodermatineae</taxon>
        <taxon>Pisolithaceae</taxon>
        <taxon>Pisolithus</taxon>
    </lineage>
</organism>
<reference evidence="2" key="2">
    <citation type="submission" date="2015-01" db="EMBL/GenBank/DDBJ databases">
        <title>Evolutionary Origins and Diversification of the Mycorrhizal Mutualists.</title>
        <authorList>
            <consortium name="DOE Joint Genome Institute"/>
            <consortium name="Mycorrhizal Genomics Consortium"/>
            <person name="Kohler A."/>
            <person name="Kuo A."/>
            <person name="Nagy L.G."/>
            <person name="Floudas D."/>
            <person name="Copeland A."/>
            <person name="Barry K.W."/>
            <person name="Cichocki N."/>
            <person name="Veneault-Fourrey C."/>
            <person name="LaButti K."/>
            <person name="Lindquist E.A."/>
            <person name="Lipzen A."/>
            <person name="Lundell T."/>
            <person name="Morin E."/>
            <person name="Murat C."/>
            <person name="Riley R."/>
            <person name="Ohm R."/>
            <person name="Sun H."/>
            <person name="Tunlid A."/>
            <person name="Henrissat B."/>
            <person name="Grigoriev I.V."/>
            <person name="Hibbett D.S."/>
            <person name="Martin F."/>
        </authorList>
    </citation>
    <scope>NUCLEOTIDE SEQUENCE [LARGE SCALE GENOMIC DNA]</scope>
    <source>
        <strain evidence="2">Marx 270</strain>
    </source>
</reference>
<name>A0A0C3N6H2_PISTI</name>
<dbReference type="Proteomes" id="UP000054217">
    <property type="component" value="Unassembled WGS sequence"/>
</dbReference>